<reference evidence="2 3" key="1">
    <citation type="submission" date="2017-07" db="EMBL/GenBank/DDBJ databases">
        <authorList>
            <person name="Talla V."/>
            <person name="Backstrom N."/>
        </authorList>
    </citation>
    <scope>NUCLEOTIDE SEQUENCE [LARGE SCALE GENOMIC DNA]</scope>
</reference>
<dbReference type="Proteomes" id="UP000324832">
    <property type="component" value="Unassembled WGS sequence"/>
</dbReference>
<feature type="region of interest" description="Disordered" evidence="1">
    <location>
        <begin position="284"/>
        <end position="330"/>
    </location>
</feature>
<name>A0A5E4R3H6_9NEOP</name>
<feature type="compositionally biased region" description="Basic and acidic residues" evidence="1">
    <location>
        <begin position="284"/>
        <end position="301"/>
    </location>
</feature>
<organism evidence="2 3">
    <name type="scientific">Leptidea sinapis</name>
    <dbReference type="NCBI Taxonomy" id="189913"/>
    <lineage>
        <taxon>Eukaryota</taxon>
        <taxon>Metazoa</taxon>
        <taxon>Ecdysozoa</taxon>
        <taxon>Arthropoda</taxon>
        <taxon>Hexapoda</taxon>
        <taxon>Insecta</taxon>
        <taxon>Pterygota</taxon>
        <taxon>Neoptera</taxon>
        <taxon>Endopterygota</taxon>
        <taxon>Lepidoptera</taxon>
        <taxon>Glossata</taxon>
        <taxon>Ditrysia</taxon>
        <taxon>Papilionoidea</taxon>
        <taxon>Pieridae</taxon>
        <taxon>Dismorphiinae</taxon>
        <taxon>Leptidea</taxon>
    </lineage>
</organism>
<evidence type="ECO:0000256" key="1">
    <source>
        <dbReference type="SAM" id="MobiDB-lite"/>
    </source>
</evidence>
<protein>
    <submittedName>
        <fullName evidence="2">Uncharacterized protein</fullName>
    </submittedName>
</protein>
<feature type="compositionally biased region" description="Basic and acidic residues" evidence="1">
    <location>
        <begin position="310"/>
        <end position="327"/>
    </location>
</feature>
<feature type="region of interest" description="Disordered" evidence="1">
    <location>
        <begin position="216"/>
        <end position="245"/>
    </location>
</feature>
<gene>
    <name evidence="2" type="ORF">LSINAPIS_LOCUS14555</name>
</gene>
<evidence type="ECO:0000313" key="2">
    <source>
        <dbReference type="EMBL" id="VVD04896.1"/>
    </source>
</evidence>
<evidence type="ECO:0000313" key="3">
    <source>
        <dbReference type="Proteomes" id="UP000324832"/>
    </source>
</evidence>
<dbReference type="EMBL" id="FZQP02006908">
    <property type="protein sequence ID" value="VVD04896.1"/>
    <property type="molecule type" value="Genomic_DNA"/>
</dbReference>
<feature type="compositionally biased region" description="Acidic residues" evidence="1">
    <location>
        <begin position="140"/>
        <end position="154"/>
    </location>
</feature>
<feature type="compositionally biased region" description="Polar residues" evidence="1">
    <location>
        <begin position="216"/>
        <end position="238"/>
    </location>
</feature>
<keyword evidence="3" id="KW-1185">Reference proteome</keyword>
<feature type="region of interest" description="Disordered" evidence="1">
    <location>
        <begin position="140"/>
        <end position="179"/>
    </location>
</feature>
<proteinExistence type="predicted"/>
<sequence>MVAERLPVNGVSPPRTFRRNCGDQVSVSSPTKVFIQTNAKCPYYSRNDEEARAMCRQTDRFRYIDVTPQVGWLNVRTVLCAGEYEIQDVVAFVECDSSESGHLYESLEPVPPPPALSSLPMRPCPPIPASVPTAVPALIDDDFDSFDSDSDYDDNDKTLSPQPPALPASRLPTPPNASGQYTLTKIANAAQKKMRQIKRNLTKRYSVAMDGKTFIKSSNQNGTYDVPKNQTKTKSPTYANYEKPENQNVYSNINFETKPNKTENSLAKITGSFKEELKTVIGEKKEKSGEKRLSTGEKRLSGEIPPPLPEKSHPEKPTTPNEMKKDGGTLSRKAYLSFKSRFRRATSMAVDINSEIPSALKITNSTFYLTDSMDGDSGFSNCSDSGATPSDAASPRREELKRLLPTLSRKDKAPRTRTSWYAECVTDAGATYAEAGTYPAGNISSSSGASSASHPASPLPHSLFTHEPLYQFYNAAKVEVYNLFT</sequence>
<dbReference type="AlphaFoldDB" id="A0A5E4R3H6"/>
<accession>A0A5E4R3H6</accession>